<feature type="coiled-coil region" evidence="1">
    <location>
        <begin position="183"/>
        <end position="238"/>
    </location>
</feature>
<comment type="caution">
    <text evidence="3">The sequence shown here is derived from an EMBL/GenBank/DDBJ whole genome shotgun (WGS) entry which is preliminary data.</text>
</comment>
<keyword evidence="1" id="KW-0175">Coiled coil</keyword>
<name>A0A812IMG1_9DINO</name>
<organism evidence="3 4">
    <name type="scientific">Symbiodinium natans</name>
    <dbReference type="NCBI Taxonomy" id="878477"/>
    <lineage>
        <taxon>Eukaryota</taxon>
        <taxon>Sar</taxon>
        <taxon>Alveolata</taxon>
        <taxon>Dinophyceae</taxon>
        <taxon>Suessiales</taxon>
        <taxon>Symbiodiniaceae</taxon>
        <taxon>Symbiodinium</taxon>
    </lineage>
</organism>
<gene>
    <name evidence="3" type="primary">crop</name>
    <name evidence="3" type="ORF">SNAT2548_LOCUS4901</name>
</gene>
<evidence type="ECO:0000256" key="1">
    <source>
        <dbReference type="SAM" id="Coils"/>
    </source>
</evidence>
<dbReference type="Proteomes" id="UP000604046">
    <property type="component" value="Unassembled WGS sequence"/>
</dbReference>
<feature type="compositionally biased region" description="Low complexity" evidence="2">
    <location>
        <begin position="115"/>
        <end position="128"/>
    </location>
</feature>
<proteinExistence type="predicted"/>
<sequence length="338" mass="38995">MIDACASCVLMDAKSLEAEHVEHALRLQNLQTAGEEQEAADEIRMHDAQLERLRLRALLERYTERQPKAEELAERYEAEIDQLSEEQRQLQEENTLLAHKDAIAMDLLDDGTPCSRTSGSRTSRSLGRVGASPSRVAIRRTHNQAKERRQCEAKLMALRRRTQVNEWYLSRLKVELRDVSRSLQGRENHLREMRERFDAAEEQRHRLAEERNRTERQLASEREELVQLHKEALTLREACYLPAQLKKKSSTLMKFLEEGGRLKTEKHLRGREAVAKLYQSVAQKAPELQASAGRVKSEMDLAFKRYQELQQQHSRSLQLFHLTLARGALSSPGAQKSV</sequence>
<dbReference type="OrthoDB" id="420328at2759"/>
<evidence type="ECO:0000313" key="4">
    <source>
        <dbReference type="Proteomes" id="UP000604046"/>
    </source>
</evidence>
<dbReference type="EMBL" id="CAJNDS010000303">
    <property type="protein sequence ID" value="CAE7041651.1"/>
    <property type="molecule type" value="Genomic_DNA"/>
</dbReference>
<feature type="region of interest" description="Disordered" evidence="2">
    <location>
        <begin position="113"/>
        <end position="135"/>
    </location>
</feature>
<reference evidence="3" key="1">
    <citation type="submission" date="2021-02" db="EMBL/GenBank/DDBJ databases">
        <authorList>
            <person name="Dougan E. K."/>
            <person name="Rhodes N."/>
            <person name="Thang M."/>
            <person name="Chan C."/>
        </authorList>
    </citation>
    <scope>NUCLEOTIDE SEQUENCE</scope>
</reference>
<protein>
    <submittedName>
        <fullName evidence="3">Crop protein</fullName>
    </submittedName>
</protein>
<feature type="coiled-coil region" evidence="1">
    <location>
        <begin position="13"/>
        <end position="100"/>
    </location>
</feature>
<accession>A0A812IMG1</accession>
<dbReference type="AlphaFoldDB" id="A0A812IMG1"/>
<keyword evidence="4" id="KW-1185">Reference proteome</keyword>
<evidence type="ECO:0000256" key="2">
    <source>
        <dbReference type="SAM" id="MobiDB-lite"/>
    </source>
</evidence>
<evidence type="ECO:0000313" key="3">
    <source>
        <dbReference type="EMBL" id="CAE7041651.1"/>
    </source>
</evidence>